<feature type="transmembrane region" description="Helical" evidence="1">
    <location>
        <begin position="146"/>
        <end position="164"/>
    </location>
</feature>
<keyword evidence="1" id="KW-0812">Transmembrane</keyword>
<evidence type="ECO:0008006" key="4">
    <source>
        <dbReference type="Google" id="ProtNLM"/>
    </source>
</evidence>
<name>A0AAX0S841_9BACI</name>
<dbReference type="PANTHER" id="PTHR37814:SF1">
    <property type="entry name" value="MEMBRANE PROTEIN"/>
    <property type="match status" value="1"/>
</dbReference>
<gene>
    <name evidence="2" type="ORF">CN689_08155</name>
</gene>
<dbReference type="InterPro" id="IPR038728">
    <property type="entry name" value="YkvI-like"/>
</dbReference>
<dbReference type="EMBL" id="NUEQ01000013">
    <property type="protein sequence ID" value="PEJ35273.1"/>
    <property type="molecule type" value="Genomic_DNA"/>
</dbReference>
<feature type="transmembrane region" description="Helical" evidence="1">
    <location>
        <begin position="7"/>
        <end position="25"/>
    </location>
</feature>
<proteinExistence type="predicted"/>
<feature type="transmembrane region" description="Helical" evidence="1">
    <location>
        <begin position="322"/>
        <end position="339"/>
    </location>
</feature>
<feature type="transmembrane region" description="Helical" evidence="1">
    <location>
        <begin position="219"/>
        <end position="241"/>
    </location>
</feature>
<feature type="transmembrane region" description="Helical" evidence="1">
    <location>
        <begin position="184"/>
        <end position="207"/>
    </location>
</feature>
<feature type="transmembrane region" description="Helical" evidence="1">
    <location>
        <begin position="37"/>
        <end position="62"/>
    </location>
</feature>
<accession>A0AAX0S841</accession>
<dbReference type="Proteomes" id="UP000220106">
    <property type="component" value="Unassembled WGS sequence"/>
</dbReference>
<protein>
    <recommendedName>
        <fullName evidence="4">Transporter</fullName>
    </recommendedName>
</protein>
<feature type="transmembrane region" description="Helical" evidence="1">
    <location>
        <begin position="261"/>
        <end position="283"/>
    </location>
</feature>
<evidence type="ECO:0000313" key="2">
    <source>
        <dbReference type="EMBL" id="PEJ35273.1"/>
    </source>
</evidence>
<dbReference type="PANTHER" id="PTHR37814">
    <property type="entry name" value="CONSERVED MEMBRANE PROTEIN"/>
    <property type="match status" value="1"/>
</dbReference>
<organism evidence="2 3">
    <name type="scientific">Peribacillus butanolivorans</name>
    <dbReference type="NCBI Taxonomy" id="421767"/>
    <lineage>
        <taxon>Bacteria</taxon>
        <taxon>Bacillati</taxon>
        <taxon>Bacillota</taxon>
        <taxon>Bacilli</taxon>
        <taxon>Bacillales</taxon>
        <taxon>Bacillaceae</taxon>
        <taxon>Peribacillus</taxon>
    </lineage>
</organism>
<feature type="transmembrane region" description="Helical" evidence="1">
    <location>
        <begin position="83"/>
        <end position="103"/>
    </location>
</feature>
<feature type="transmembrane region" description="Helical" evidence="1">
    <location>
        <begin position="123"/>
        <end position="141"/>
    </location>
</feature>
<evidence type="ECO:0000313" key="3">
    <source>
        <dbReference type="Proteomes" id="UP000220106"/>
    </source>
</evidence>
<comment type="caution">
    <text evidence="2">The sequence shown here is derived from an EMBL/GenBank/DDBJ whole genome shotgun (WGS) entry which is preliminary data.</text>
</comment>
<feature type="transmembrane region" description="Helical" evidence="1">
    <location>
        <begin position="295"/>
        <end position="316"/>
    </location>
</feature>
<reference evidence="2 3" key="1">
    <citation type="submission" date="2017-09" db="EMBL/GenBank/DDBJ databases">
        <title>Large-scale bioinformatics analysis of Bacillus genomes uncovers conserved roles of natural products in bacterial physiology.</title>
        <authorList>
            <consortium name="Agbiome Team Llc"/>
            <person name="Bleich R.M."/>
            <person name="Kirk G.J."/>
            <person name="Santa Maria K.C."/>
            <person name="Allen S.E."/>
            <person name="Farag S."/>
            <person name="Shank E.A."/>
            <person name="Bowers A."/>
        </authorList>
    </citation>
    <scope>NUCLEOTIDE SEQUENCE [LARGE SCALE GENOMIC DNA]</scope>
    <source>
        <strain evidence="2 3">AFS003229</strain>
    </source>
</reference>
<keyword evidence="1" id="KW-1133">Transmembrane helix</keyword>
<keyword evidence="1" id="KW-0472">Membrane</keyword>
<sequence>MLSRWSGIFQIAAVYVGTVVGAGFATGREIVEFFTRYGIYGFIGILIAGYIFIFTGTKIMLISTRIRATSYEEFNQFLFGKKLAGIINIFFLIMLLGVTAVMISGSGAVFEEQLGVPKSVGSWSTIILASLVLMMGMRGVFTVNSFVVPIMICFSLILFFSTLGNGDFLSFLTQVPDEGISLKMIFSPFAYTAFNLALAQAVLVPVANEVRDEKIIKHGAILGGIFLTIILLTGHFSLMTLPDVTSYEIPSAVIMRTAAGQLYWMFILVIYGEIFTSVIGNIYGLQRQISSYVKVPSILIIAIIFLIALIISEYGYGRLLGYIYPVFGYISLVFLMLVWKSKAGKEK</sequence>
<dbReference type="AlphaFoldDB" id="A0AAX0S841"/>
<dbReference type="RefSeq" id="WP_098175477.1">
    <property type="nucleotide sequence ID" value="NZ_NUEQ01000013.1"/>
</dbReference>
<evidence type="ECO:0000256" key="1">
    <source>
        <dbReference type="SAM" id="Phobius"/>
    </source>
</evidence>